<keyword evidence="2" id="KW-1185">Reference proteome</keyword>
<accession>A0ABT8KWY5</accession>
<dbReference type="Gene3D" id="2.40.50.870">
    <property type="entry name" value="Protein of unknown function (DUF3299)"/>
    <property type="match status" value="1"/>
</dbReference>
<dbReference type="EMBL" id="JAUJEA010000016">
    <property type="protein sequence ID" value="MDN5205270.1"/>
    <property type="molecule type" value="Genomic_DNA"/>
</dbReference>
<gene>
    <name evidence="1" type="ORF">QQ008_28055</name>
</gene>
<proteinExistence type="predicted"/>
<reference evidence="1" key="1">
    <citation type="submission" date="2023-06" db="EMBL/GenBank/DDBJ databases">
        <title>Genomic of Parafulvivirga corallium.</title>
        <authorList>
            <person name="Wang G."/>
        </authorList>
    </citation>
    <scope>NUCLEOTIDE SEQUENCE</scope>
    <source>
        <strain evidence="1">BMA10</strain>
    </source>
</reference>
<comment type="caution">
    <text evidence="1">The sequence shown here is derived from an EMBL/GenBank/DDBJ whole genome shotgun (WGS) entry which is preliminary data.</text>
</comment>
<dbReference type="Proteomes" id="UP001172082">
    <property type="component" value="Unassembled WGS sequence"/>
</dbReference>
<evidence type="ECO:0000313" key="1">
    <source>
        <dbReference type="EMBL" id="MDN5205270.1"/>
    </source>
</evidence>
<protein>
    <recommendedName>
        <fullName evidence="3">DUF3299 domain-containing protein</fullName>
    </recommendedName>
</protein>
<organism evidence="1 2">
    <name type="scientific">Splendidivirga corallicola</name>
    <dbReference type="NCBI Taxonomy" id="3051826"/>
    <lineage>
        <taxon>Bacteria</taxon>
        <taxon>Pseudomonadati</taxon>
        <taxon>Bacteroidota</taxon>
        <taxon>Cytophagia</taxon>
        <taxon>Cytophagales</taxon>
        <taxon>Splendidivirgaceae</taxon>
        <taxon>Splendidivirga</taxon>
    </lineage>
</organism>
<sequence length="145" mass="16838">MNNNLLIFSLIVINLFNPIKKEEDYWRVLSKVTYKTEKDTDTGFEIERPVFDDVLLRYDGKEITLKGYILPLDQLGGQDYFMFSQFPYNTCFFCGGAGPETVVEVYASHQIRFTNDAVTIKGKLKLNKDNPDHHMYILNKAELLK</sequence>
<evidence type="ECO:0000313" key="2">
    <source>
        <dbReference type="Proteomes" id="UP001172082"/>
    </source>
</evidence>
<name>A0ABT8KWY5_9BACT</name>
<evidence type="ECO:0008006" key="3">
    <source>
        <dbReference type="Google" id="ProtNLM"/>
    </source>
</evidence>